<protein>
    <submittedName>
        <fullName evidence="3">Cell-division inhibitor</fullName>
    </submittedName>
</protein>
<dbReference type="InterPro" id="IPR013549">
    <property type="entry name" value="DUF1731"/>
</dbReference>
<dbReference type="PANTHER" id="PTHR11092:SF0">
    <property type="entry name" value="EPIMERASE FAMILY PROTEIN SDR39U1"/>
    <property type="match status" value="1"/>
</dbReference>
<dbReference type="EMBL" id="ABCK01000018">
    <property type="protein sequence ID" value="EDM26227.1"/>
    <property type="molecule type" value="Genomic_DNA"/>
</dbReference>
<dbReference type="PANTHER" id="PTHR11092">
    <property type="entry name" value="SUGAR NUCLEOTIDE EPIMERASE RELATED"/>
    <property type="match status" value="1"/>
</dbReference>
<comment type="caution">
    <text evidence="3">The sequence shown here is derived from an EMBL/GenBank/DDBJ whole genome shotgun (WGS) entry which is preliminary data.</text>
</comment>
<reference evidence="3 4" key="1">
    <citation type="journal article" date="2010" name="J. Bacteriol.">
        <title>Genome sequence of Lentisphaera araneosa HTCC2155T, the type species of the order Lentisphaerales in the phylum Lentisphaerae.</title>
        <authorList>
            <person name="Thrash J.C."/>
            <person name="Cho J.C."/>
            <person name="Vergin K.L."/>
            <person name="Morris R.M."/>
            <person name="Giovannoni S.J."/>
        </authorList>
    </citation>
    <scope>NUCLEOTIDE SEQUENCE [LARGE SCALE GENOMIC DNA]</scope>
    <source>
        <strain evidence="3 4">HTCC2155</strain>
    </source>
</reference>
<feature type="domain" description="DUF1731" evidence="2">
    <location>
        <begin position="265"/>
        <end position="300"/>
    </location>
</feature>
<evidence type="ECO:0000259" key="2">
    <source>
        <dbReference type="Pfam" id="PF08338"/>
    </source>
</evidence>
<dbReference type="Proteomes" id="UP000004947">
    <property type="component" value="Unassembled WGS sequence"/>
</dbReference>
<organism evidence="3 4">
    <name type="scientific">Lentisphaera araneosa HTCC2155</name>
    <dbReference type="NCBI Taxonomy" id="313628"/>
    <lineage>
        <taxon>Bacteria</taxon>
        <taxon>Pseudomonadati</taxon>
        <taxon>Lentisphaerota</taxon>
        <taxon>Lentisphaeria</taxon>
        <taxon>Lentisphaerales</taxon>
        <taxon>Lentisphaeraceae</taxon>
        <taxon>Lentisphaera</taxon>
    </lineage>
</organism>
<evidence type="ECO:0000313" key="3">
    <source>
        <dbReference type="EMBL" id="EDM26227.1"/>
    </source>
</evidence>
<evidence type="ECO:0000259" key="1">
    <source>
        <dbReference type="Pfam" id="PF01370"/>
    </source>
</evidence>
<dbReference type="RefSeq" id="WP_007279917.1">
    <property type="nucleotide sequence ID" value="NZ_ABCK01000018.1"/>
</dbReference>
<gene>
    <name evidence="3" type="ORF">LNTAR_23989</name>
</gene>
<accession>A6DPY6</accession>
<dbReference type="Pfam" id="PF01370">
    <property type="entry name" value="Epimerase"/>
    <property type="match status" value="1"/>
</dbReference>
<evidence type="ECO:0000313" key="4">
    <source>
        <dbReference type="Proteomes" id="UP000004947"/>
    </source>
</evidence>
<dbReference type="AlphaFoldDB" id="A6DPY6"/>
<dbReference type="Pfam" id="PF08338">
    <property type="entry name" value="DUF1731"/>
    <property type="match status" value="1"/>
</dbReference>
<feature type="domain" description="NAD-dependent epimerase/dehydratase" evidence="1">
    <location>
        <begin position="4"/>
        <end position="216"/>
    </location>
</feature>
<name>A6DPY6_9BACT</name>
<dbReference type="InterPro" id="IPR036291">
    <property type="entry name" value="NAD(P)-bd_dom_sf"/>
</dbReference>
<sequence>MKKVIIFGASGFIGSNLAKFLNKQNYKVILISRHSSGLEGLGKFCQWDAQNLGPWVKELEGADALVNLVGRSVDCIKSAENCDAILRSRVQSTELIGKALKKLRTPPKTWIQMSTAHIYGDPEDIVCTEDSPYGYGLAPFVGQAWEQAFHDSVLEGMRKVVLRTSFVLGKNGGALPRLAKIVKWGLGGKVSHGRQGISWLHEDDMNRIFLRAIEDDAMQGTYIASSPEPVSNAEFMRELRKALRVPFGLPGMSPLVKLAAPLIMKTDPELALYGRYCRPQKLLNEGFEFNCPKLKQALVNLYD</sequence>
<proteinExistence type="predicted"/>
<dbReference type="eggNOG" id="COG1090">
    <property type="taxonomic scope" value="Bacteria"/>
</dbReference>
<keyword evidence="4" id="KW-1185">Reference proteome</keyword>
<dbReference type="SUPFAM" id="SSF51735">
    <property type="entry name" value="NAD(P)-binding Rossmann-fold domains"/>
    <property type="match status" value="1"/>
</dbReference>
<dbReference type="Gene3D" id="3.40.50.720">
    <property type="entry name" value="NAD(P)-binding Rossmann-like Domain"/>
    <property type="match status" value="1"/>
</dbReference>
<dbReference type="InterPro" id="IPR001509">
    <property type="entry name" value="Epimerase_deHydtase"/>
</dbReference>
<dbReference type="OrthoDB" id="9801773at2"/>
<dbReference type="STRING" id="313628.LNTAR_23989"/>